<gene>
    <name evidence="1" type="ORF">NF867_05045</name>
</gene>
<protein>
    <submittedName>
        <fullName evidence="1">Uncharacterized protein</fullName>
    </submittedName>
</protein>
<organism evidence="1 2">
    <name type="scientific">Solitalea agri</name>
    <dbReference type="NCBI Taxonomy" id="2953739"/>
    <lineage>
        <taxon>Bacteria</taxon>
        <taxon>Pseudomonadati</taxon>
        <taxon>Bacteroidota</taxon>
        <taxon>Sphingobacteriia</taxon>
        <taxon>Sphingobacteriales</taxon>
        <taxon>Sphingobacteriaceae</taxon>
        <taxon>Solitalea</taxon>
    </lineage>
</organism>
<proteinExistence type="predicted"/>
<sequence length="48" mass="5552">METPLEELSQNIQVVTSKVIAAIEAAINPERGTFLEADYRYFDSEWIY</sequence>
<accession>A0A9X2F090</accession>
<comment type="caution">
    <text evidence="1">The sequence shown here is derived from an EMBL/GenBank/DDBJ whole genome shotgun (WGS) entry which is preliminary data.</text>
</comment>
<reference evidence="1" key="1">
    <citation type="submission" date="2022-06" db="EMBL/GenBank/DDBJ databases">
        <title>Solitalea sp. MAHUQ-68 isolated from rhizospheric soil.</title>
        <authorList>
            <person name="Huq M.A."/>
        </authorList>
    </citation>
    <scope>NUCLEOTIDE SEQUENCE</scope>
    <source>
        <strain evidence="1">MAHUQ-68</strain>
    </source>
</reference>
<name>A0A9X2F090_9SPHI</name>
<evidence type="ECO:0000313" key="1">
    <source>
        <dbReference type="EMBL" id="MCO4292227.1"/>
    </source>
</evidence>
<keyword evidence="2" id="KW-1185">Reference proteome</keyword>
<dbReference type="RefSeq" id="WP_252586510.1">
    <property type="nucleotide sequence ID" value="NZ_JAMWYS010000024.1"/>
</dbReference>
<dbReference type="Proteomes" id="UP001155182">
    <property type="component" value="Unassembled WGS sequence"/>
</dbReference>
<evidence type="ECO:0000313" key="2">
    <source>
        <dbReference type="Proteomes" id="UP001155182"/>
    </source>
</evidence>
<dbReference type="AlphaFoldDB" id="A0A9X2F090"/>
<dbReference type="EMBL" id="JAMWYS010000024">
    <property type="protein sequence ID" value="MCO4292227.1"/>
    <property type="molecule type" value="Genomic_DNA"/>
</dbReference>